<gene>
    <name evidence="4" type="ORF">UFOVP1034_135</name>
    <name evidence="5" type="ORF">UFOVP1177_135</name>
    <name evidence="6" type="ORF">UFOVP1243_122</name>
    <name evidence="7" type="ORF">UFOVP1581_23</name>
    <name evidence="2" type="ORF">UFOVP854_23</name>
    <name evidence="3" type="ORF">UFOVP964_23</name>
</gene>
<evidence type="ECO:0000313" key="2">
    <source>
        <dbReference type="EMBL" id="CAB4166924.1"/>
    </source>
</evidence>
<feature type="region of interest" description="Disordered" evidence="1">
    <location>
        <begin position="1"/>
        <end position="28"/>
    </location>
</feature>
<accession>A0A6J5Q3F1</accession>
<dbReference type="EMBL" id="LR796798">
    <property type="protein sequence ID" value="CAB4166924.1"/>
    <property type="molecule type" value="Genomic_DNA"/>
</dbReference>
<evidence type="ECO:0000313" key="5">
    <source>
        <dbReference type="EMBL" id="CAB4189179.1"/>
    </source>
</evidence>
<dbReference type="EMBL" id="LR796924">
    <property type="protein sequence ID" value="CAB4174044.1"/>
    <property type="molecule type" value="Genomic_DNA"/>
</dbReference>
<reference evidence="3" key="1">
    <citation type="submission" date="2020-05" db="EMBL/GenBank/DDBJ databases">
        <authorList>
            <person name="Chiriac C."/>
            <person name="Salcher M."/>
            <person name="Ghai R."/>
            <person name="Kavagutti S V."/>
        </authorList>
    </citation>
    <scope>NUCLEOTIDE SEQUENCE</scope>
</reference>
<name>A0A6J5Q3F1_9CAUD</name>
<dbReference type="EMBL" id="LR797196">
    <property type="protein sequence ID" value="CAB4193652.1"/>
    <property type="molecule type" value="Genomic_DNA"/>
</dbReference>
<sequence>MKELDSFHSALQKASHETSRFMSSQLRNEAHASGWPSHIVSNMHVKYGEAGFEAHVHDSHKAEAKNLEYGTPSTQPSAAVRRYSNRTQEAEKFLLGRISHHAGNL</sequence>
<dbReference type="EMBL" id="LR798433">
    <property type="protein sequence ID" value="CAB5231106.1"/>
    <property type="molecule type" value="Genomic_DNA"/>
</dbReference>
<evidence type="ECO:0000313" key="4">
    <source>
        <dbReference type="EMBL" id="CAB4179523.1"/>
    </source>
</evidence>
<evidence type="ECO:0000313" key="6">
    <source>
        <dbReference type="EMBL" id="CAB4193652.1"/>
    </source>
</evidence>
<dbReference type="EMBL" id="LR797132">
    <property type="protein sequence ID" value="CAB4189179.1"/>
    <property type="molecule type" value="Genomic_DNA"/>
</dbReference>
<organism evidence="3">
    <name type="scientific">uncultured Caudovirales phage</name>
    <dbReference type="NCBI Taxonomy" id="2100421"/>
    <lineage>
        <taxon>Viruses</taxon>
        <taxon>Duplodnaviria</taxon>
        <taxon>Heunggongvirae</taxon>
        <taxon>Uroviricota</taxon>
        <taxon>Caudoviricetes</taxon>
        <taxon>Peduoviridae</taxon>
        <taxon>Maltschvirus</taxon>
        <taxon>Maltschvirus maltsch</taxon>
    </lineage>
</organism>
<dbReference type="EMBL" id="LR796979">
    <property type="protein sequence ID" value="CAB4179523.1"/>
    <property type="molecule type" value="Genomic_DNA"/>
</dbReference>
<evidence type="ECO:0000313" key="7">
    <source>
        <dbReference type="EMBL" id="CAB5231106.1"/>
    </source>
</evidence>
<proteinExistence type="predicted"/>
<evidence type="ECO:0000256" key="1">
    <source>
        <dbReference type="SAM" id="MobiDB-lite"/>
    </source>
</evidence>
<protein>
    <submittedName>
        <fullName evidence="3">Uncharacterized protein</fullName>
    </submittedName>
</protein>
<evidence type="ECO:0000313" key="3">
    <source>
        <dbReference type="EMBL" id="CAB4174044.1"/>
    </source>
</evidence>